<dbReference type="Proteomes" id="UP000015104">
    <property type="component" value="Unassembled WGS sequence"/>
</dbReference>
<sequence>MNVFFVAVLSSYSVYGILALISDDLEPLTDDMIKAINDLDTIWKAGANFNGHDFKEIKNLIVTSNENYDTFEKKVFDKPKLPENFDARVEWPNCTSIGQIYKQDSCTPSWIYASVGQIADQICINTGVKIDVEKTVKQMMKHYGDCEYNSADFVKAFRYWVNYGVFTAKANGSESCYQTPISVKCLLNYEIENYFQLNPVNPKSYRDKMVAVLNGPITINLDVYSDFFNYKSGIYKRTSRKKIGTHVVKIIGWGVEDDIKYWLVANSWGVQWGDKGFFKIRRNEGEFGNDIRSVALSISSGKMPSSYNRDQLFYLQPY</sequence>
<dbReference type="GO" id="GO:0006508">
    <property type="term" value="P:proteolysis"/>
    <property type="evidence" value="ECO:0007669"/>
    <property type="project" value="InterPro"/>
</dbReference>
<dbReference type="eggNOG" id="KOG1543">
    <property type="taxonomic scope" value="Eukaryota"/>
</dbReference>
<protein>
    <recommendedName>
        <fullName evidence="3">Peptidase C1A papain C-terminal domain-containing protein</fullName>
    </recommendedName>
</protein>
<evidence type="ECO:0000256" key="1">
    <source>
        <dbReference type="ARBA" id="ARBA00008455"/>
    </source>
</evidence>
<dbReference type="EMBL" id="CAEY01000638">
    <property type="status" value="NOT_ANNOTATED_CDS"/>
    <property type="molecule type" value="Genomic_DNA"/>
</dbReference>
<accession>T1KW39</accession>
<dbReference type="OrthoDB" id="640249at2759"/>
<feature type="signal peptide" evidence="2">
    <location>
        <begin position="1"/>
        <end position="19"/>
    </location>
</feature>
<dbReference type="Pfam" id="PF00112">
    <property type="entry name" value="Peptidase_C1"/>
    <property type="match status" value="1"/>
</dbReference>
<proteinExistence type="inferred from homology"/>
<organism evidence="4 5">
    <name type="scientific">Tetranychus urticae</name>
    <name type="common">Two-spotted spider mite</name>
    <dbReference type="NCBI Taxonomy" id="32264"/>
    <lineage>
        <taxon>Eukaryota</taxon>
        <taxon>Metazoa</taxon>
        <taxon>Ecdysozoa</taxon>
        <taxon>Arthropoda</taxon>
        <taxon>Chelicerata</taxon>
        <taxon>Arachnida</taxon>
        <taxon>Acari</taxon>
        <taxon>Acariformes</taxon>
        <taxon>Trombidiformes</taxon>
        <taxon>Prostigmata</taxon>
        <taxon>Eleutherengona</taxon>
        <taxon>Raphignathae</taxon>
        <taxon>Tetranychoidea</taxon>
        <taxon>Tetranychidae</taxon>
        <taxon>Tetranychus</taxon>
    </lineage>
</organism>
<dbReference type="AlphaFoldDB" id="T1KW39"/>
<evidence type="ECO:0000259" key="3">
    <source>
        <dbReference type="SMART" id="SM00645"/>
    </source>
</evidence>
<keyword evidence="5" id="KW-1185">Reference proteome</keyword>
<dbReference type="InterPro" id="IPR013128">
    <property type="entry name" value="Peptidase_C1A"/>
</dbReference>
<dbReference type="PROSITE" id="PS00640">
    <property type="entry name" value="THIOL_PROTEASE_ASN"/>
    <property type="match status" value="1"/>
</dbReference>
<dbReference type="EnsemblMetazoa" id="tetur24g00270.1">
    <property type="protein sequence ID" value="tetur24g00270.1"/>
    <property type="gene ID" value="tetur24g00270"/>
</dbReference>
<reference evidence="5" key="1">
    <citation type="submission" date="2011-08" db="EMBL/GenBank/DDBJ databases">
        <authorList>
            <person name="Rombauts S."/>
        </authorList>
    </citation>
    <scope>NUCLEOTIDE SEQUENCE</scope>
    <source>
        <strain evidence="5">London</strain>
    </source>
</reference>
<dbReference type="HOGENOM" id="CLU_012184_3_1_1"/>
<dbReference type="SMART" id="SM00645">
    <property type="entry name" value="Pept_C1"/>
    <property type="match status" value="1"/>
</dbReference>
<feature type="domain" description="Peptidase C1A papain C-terminal" evidence="3">
    <location>
        <begin position="81"/>
        <end position="302"/>
    </location>
</feature>
<evidence type="ECO:0000313" key="4">
    <source>
        <dbReference type="EnsemblMetazoa" id="tetur24g00270.1"/>
    </source>
</evidence>
<evidence type="ECO:0000256" key="2">
    <source>
        <dbReference type="SAM" id="SignalP"/>
    </source>
</evidence>
<keyword evidence="2" id="KW-0732">Signal</keyword>
<reference evidence="4" key="2">
    <citation type="submission" date="2015-06" db="UniProtKB">
        <authorList>
            <consortium name="EnsemblMetazoa"/>
        </authorList>
    </citation>
    <scope>IDENTIFICATION</scope>
</reference>
<feature type="chain" id="PRO_5018602861" description="Peptidase C1A papain C-terminal domain-containing protein" evidence="2">
    <location>
        <begin position="20"/>
        <end position="318"/>
    </location>
</feature>
<gene>
    <name evidence="4" type="primary">107367992</name>
</gene>
<dbReference type="PANTHER" id="PTHR12411">
    <property type="entry name" value="CYSTEINE PROTEASE FAMILY C1-RELATED"/>
    <property type="match status" value="1"/>
</dbReference>
<dbReference type="Gene3D" id="3.90.70.10">
    <property type="entry name" value="Cysteine proteinases"/>
    <property type="match status" value="1"/>
</dbReference>
<dbReference type="OMA" id="QICINTG"/>
<dbReference type="GO" id="GO:0008234">
    <property type="term" value="F:cysteine-type peptidase activity"/>
    <property type="evidence" value="ECO:0007669"/>
    <property type="project" value="InterPro"/>
</dbReference>
<comment type="similarity">
    <text evidence="1">Belongs to the peptidase C1 family.</text>
</comment>
<dbReference type="STRING" id="32264.T1KW39"/>
<dbReference type="InterPro" id="IPR025661">
    <property type="entry name" value="Pept_asp_AS"/>
</dbReference>
<dbReference type="InterPro" id="IPR000668">
    <property type="entry name" value="Peptidase_C1A_C"/>
</dbReference>
<dbReference type="KEGG" id="tut:107367992"/>
<name>T1KW39_TETUR</name>
<dbReference type="InterPro" id="IPR038765">
    <property type="entry name" value="Papain-like_cys_pep_sf"/>
</dbReference>
<dbReference type="SUPFAM" id="SSF54001">
    <property type="entry name" value="Cysteine proteinases"/>
    <property type="match status" value="1"/>
</dbReference>
<evidence type="ECO:0000313" key="5">
    <source>
        <dbReference type="Proteomes" id="UP000015104"/>
    </source>
</evidence>